<dbReference type="InterPro" id="IPR055259">
    <property type="entry name" value="YkvP/CgeB_Glyco_trans-like"/>
</dbReference>
<organism evidence="2 3">
    <name type="scientific">Heyndrickxia ginsengihumi</name>
    <dbReference type="NCBI Taxonomy" id="363870"/>
    <lineage>
        <taxon>Bacteria</taxon>
        <taxon>Bacillati</taxon>
        <taxon>Bacillota</taxon>
        <taxon>Bacilli</taxon>
        <taxon>Bacillales</taxon>
        <taxon>Bacillaceae</taxon>
        <taxon>Heyndrickxia</taxon>
    </lineage>
</organism>
<dbReference type="EMBL" id="JRUN01000030">
    <property type="protein sequence ID" value="KHD85168.1"/>
    <property type="molecule type" value="Genomic_DNA"/>
</dbReference>
<dbReference type="STRING" id="363870.NG54_10885"/>
<evidence type="ECO:0000259" key="1">
    <source>
        <dbReference type="Pfam" id="PF13524"/>
    </source>
</evidence>
<dbReference type="Pfam" id="PF13524">
    <property type="entry name" value="Glyco_trans_1_2"/>
    <property type="match status" value="1"/>
</dbReference>
<gene>
    <name evidence="2" type="ORF">NG54_10885</name>
</gene>
<protein>
    <recommendedName>
        <fullName evidence="1">Spore protein YkvP/CgeB glycosyl transferase-like domain-containing protein</fullName>
    </recommendedName>
</protein>
<proteinExistence type="predicted"/>
<reference evidence="2 3" key="1">
    <citation type="submission" date="2014-10" db="EMBL/GenBank/DDBJ databases">
        <title>Draft genome of phytase producing Bacillus ginsengihumi strain M2.11.</title>
        <authorList>
            <person name="Toymentseva A."/>
            <person name="Boulygina E.A."/>
            <person name="Kazakov S.V."/>
            <person name="Kayumov I."/>
            <person name="Suleimanova A.D."/>
            <person name="Mardanova A.M."/>
            <person name="Maria S.N."/>
            <person name="Sergey M.Y."/>
            <person name="Sharipova M.R."/>
        </authorList>
    </citation>
    <scope>NUCLEOTIDE SEQUENCE [LARGE SCALE GENOMIC DNA]</scope>
    <source>
        <strain evidence="2 3">M2.11</strain>
    </source>
</reference>
<accession>A0A0A6VCE8</accession>
<dbReference type="Proteomes" id="UP000030588">
    <property type="component" value="Unassembled WGS sequence"/>
</dbReference>
<name>A0A0A6VCE8_9BACI</name>
<feature type="domain" description="Spore protein YkvP/CgeB glycosyl transferase-like" evidence="1">
    <location>
        <begin position="167"/>
        <end position="316"/>
    </location>
</feature>
<evidence type="ECO:0000313" key="2">
    <source>
        <dbReference type="EMBL" id="KHD85168.1"/>
    </source>
</evidence>
<dbReference type="SUPFAM" id="SSF53756">
    <property type="entry name" value="UDP-Glycosyltransferase/glycogen phosphorylase"/>
    <property type="match status" value="1"/>
</dbReference>
<comment type="caution">
    <text evidence="2">The sequence shown here is derived from an EMBL/GenBank/DDBJ whole genome shotgun (WGS) entry which is preliminary data.</text>
</comment>
<dbReference type="Gene3D" id="3.40.50.2000">
    <property type="entry name" value="Glycogen Phosphorylase B"/>
    <property type="match status" value="1"/>
</dbReference>
<sequence length="323" mass="37431">MTLLFIRSGYAGIYDYIETSILEAFENNAIPFIIHHPHEPIENLETILKENKLSFAVTILGDYLSIEKINLLKTYSIKIAVWLTEDPFYIDHTEELIDQYDVVLTIDQAALTFYRATGHQHVYHLPLGTNTNIFKPLAVSADYATDLLLVGAPYPSRVHLILFLLQQSDYQITVIGKGWYNALGKKERRNPQLNCINRWIAPQDVATFYNGAKIILNPHRTGQLKYNKNRLGIINESINNRTFDIGACGKFQLIEEKADLFTFFEHDEIVSYQDQHDCLLKIKQFIDDQKNREIMSERLRKKVLAQHTFNHRILTISDIIDNF</sequence>
<evidence type="ECO:0000313" key="3">
    <source>
        <dbReference type="Proteomes" id="UP000030588"/>
    </source>
</evidence>
<dbReference type="OrthoDB" id="110463at2"/>
<dbReference type="RefSeq" id="WP_035354852.1">
    <property type="nucleotide sequence ID" value="NZ_JRUN01000030.1"/>
</dbReference>
<dbReference type="AlphaFoldDB" id="A0A0A6VCE8"/>